<comment type="caution">
    <text evidence="2">The sequence shown here is derived from an EMBL/GenBank/DDBJ whole genome shotgun (WGS) entry which is preliminary data.</text>
</comment>
<evidence type="ECO:0000313" key="2">
    <source>
        <dbReference type="EMBL" id="RPA64808.1"/>
    </source>
</evidence>
<dbReference type="EMBL" id="RKMH01000004">
    <property type="protein sequence ID" value="RPA64808.1"/>
    <property type="molecule type" value="Genomic_DNA"/>
</dbReference>
<accession>A0A3N4GV40</accession>
<proteinExistence type="predicted"/>
<evidence type="ECO:0000313" key="3">
    <source>
        <dbReference type="Proteomes" id="UP000267536"/>
    </source>
</evidence>
<dbReference type="RefSeq" id="WP_123927175.1">
    <property type="nucleotide sequence ID" value="NZ_JBPSDP010000004.1"/>
</dbReference>
<feature type="transmembrane region" description="Helical" evidence="1">
    <location>
        <begin position="15"/>
        <end position="33"/>
    </location>
</feature>
<feature type="transmembrane region" description="Helical" evidence="1">
    <location>
        <begin position="39"/>
        <end position="57"/>
    </location>
</feature>
<evidence type="ECO:0000256" key="1">
    <source>
        <dbReference type="SAM" id="Phobius"/>
    </source>
</evidence>
<keyword evidence="1" id="KW-0472">Membrane</keyword>
<dbReference type="Proteomes" id="UP000267536">
    <property type="component" value="Unassembled WGS sequence"/>
</dbReference>
<protein>
    <submittedName>
        <fullName evidence="2">Uncharacterized protein</fullName>
    </submittedName>
</protein>
<reference evidence="2 3" key="1">
    <citation type="submission" date="2018-11" db="EMBL/GenBank/DDBJ databases">
        <title>Draft genome sequence of Gordonia sp. RS15-1S isolated from rice stems.</title>
        <authorList>
            <person name="Muangham S."/>
        </authorList>
    </citation>
    <scope>NUCLEOTIDE SEQUENCE [LARGE SCALE GENOMIC DNA]</scope>
    <source>
        <strain evidence="2 3">RS15-1S</strain>
    </source>
</reference>
<dbReference type="OrthoDB" id="4641608at2"/>
<organism evidence="2 3">
    <name type="scientific">Gordonia oryzae</name>
    <dbReference type="NCBI Taxonomy" id="2487349"/>
    <lineage>
        <taxon>Bacteria</taxon>
        <taxon>Bacillati</taxon>
        <taxon>Actinomycetota</taxon>
        <taxon>Actinomycetes</taxon>
        <taxon>Mycobacteriales</taxon>
        <taxon>Gordoniaceae</taxon>
        <taxon>Gordonia</taxon>
    </lineage>
</organism>
<keyword evidence="1" id="KW-0812">Transmembrane</keyword>
<keyword evidence="1" id="KW-1133">Transmembrane helix</keyword>
<gene>
    <name evidence="2" type="ORF">EF294_06770</name>
</gene>
<keyword evidence="3" id="KW-1185">Reference proteome</keyword>
<name>A0A3N4GV40_9ACTN</name>
<dbReference type="AlphaFoldDB" id="A0A3N4GV40"/>
<sequence length="70" mass="8031">MTNDFDAVRRRRGRIAGFLLLIVAPPLLFLALLSFHMTWGAAATICVLAFVFAFGRWRLKEGSWPWQPPR</sequence>